<reference evidence="1" key="1">
    <citation type="submission" date="2020-06" db="EMBL/GenBank/DDBJ databases">
        <authorList>
            <person name="Li T."/>
            <person name="Hu X."/>
            <person name="Zhang T."/>
            <person name="Song X."/>
            <person name="Zhang H."/>
            <person name="Dai N."/>
            <person name="Sheng W."/>
            <person name="Hou X."/>
            <person name="Wei L."/>
        </authorList>
    </citation>
    <scope>NUCLEOTIDE SEQUENCE</scope>
    <source>
        <strain evidence="1">KEN1</strain>
        <tissue evidence="1">Leaf</tissue>
    </source>
</reference>
<protein>
    <submittedName>
        <fullName evidence="1">Uncharacterized protein</fullName>
    </submittedName>
</protein>
<sequence>MRELEHCKLGLINWSRKEFGDVSNKISKLEKEITGRIIPTSFSKRDQMEATGKAAWLAEGD</sequence>
<accession>A0AAW2U1E7</accession>
<evidence type="ECO:0000313" key="1">
    <source>
        <dbReference type="EMBL" id="KAL0410934.1"/>
    </source>
</evidence>
<name>A0AAW2U1E7_9LAMI</name>
<dbReference type="EMBL" id="JACGWN010000013">
    <property type="protein sequence ID" value="KAL0410934.1"/>
    <property type="molecule type" value="Genomic_DNA"/>
</dbReference>
<reference evidence="1" key="2">
    <citation type="journal article" date="2024" name="Plant">
        <title>Genomic evolution and insights into agronomic trait innovations of Sesamum species.</title>
        <authorList>
            <person name="Miao H."/>
            <person name="Wang L."/>
            <person name="Qu L."/>
            <person name="Liu H."/>
            <person name="Sun Y."/>
            <person name="Le M."/>
            <person name="Wang Q."/>
            <person name="Wei S."/>
            <person name="Zheng Y."/>
            <person name="Lin W."/>
            <person name="Duan Y."/>
            <person name="Cao H."/>
            <person name="Xiong S."/>
            <person name="Wang X."/>
            <person name="Wei L."/>
            <person name="Li C."/>
            <person name="Ma Q."/>
            <person name="Ju M."/>
            <person name="Zhao R."/>
            <person name="Li G."/>
            <person name="Mu C."/>
            <person name="Tian Q."/>
            <person name="Mei H."/>
            <person name="Zhang T."/>
            <person name="Gao T."/>
            <person name="Zhang H."/>
        </authorList>
    </citation>
    <scope>NUCLEOTIDE SEQUENCE</scope>
    <source>
        <strain evidence="1">KEN1</strain>
    </source>
</reference>
<dbReference type="AlphaFoldDB" id="A0AAW2U1E7"/>
<comment type="caution">
    <text evidence="1">The sequence shown here is derived from an EMBL/GenBank/DDBJ whole genome shotgun (WGS) entry which is preliminary data.</text>
</comment>
<proteinExistence type="predicted"/>
<gene>
    <name evidence="1" type="ORF">Slati_3683100</name>
</gene>
<organism evidence="1">
    <name type="scientific">Sesamum latifolium</name>
    <dbReference type="NCBI Taxonomy" id="2727402"/>
    <lineage>
        <taxon>Eukaryota</taxon>
        <taxon>Viridiplantae</taxon>
        <taxon>Streptophyta</taxon>
        <taxon>Embryophyta</taxon>
        <taxon>Tracheophyta</taxon>
        <taxon>Spermatophyta</taxon>
        <taxon>Magnoliopsida</taxon>
        <taxon>eudicotyledons</taxon>
        <taxon>Gunneridae</taxon>
        <taxon>Pentapetalae</taxon>
        <taxon>asterids</taxon>
        <taxon>lamiids</taxon>
        <taxon>Lamiales</taxon>
        <taxon>Pedaliaceae</taxon>
        <taxon>Sesamum</taxon>
    </lineage>
</organism>